<dbReference type="InParanoid" id="A0A330L726"/>
<feature type="domain" description="PPM-type phosphatase" evidence="2">
    <location>
        <begin position="26"/>
        <end position="245"/>
    </location>
</feature>
<dbReference type="InterPro" id="IPR052016">
    <property type="entry name" value="Bact_Sigma-Reg"/>
</dbReference>
<evidence type="ECO:0000313" key="4">
    <source>
        <dbReference type="Proteomes" id="UP000248168"/>
    </source>
</evidence>
<keyword evidence="1" id="KW-0378">Hydrolase</keyword>
<dbReference type="EMBL" id="OUNR01000017">
    <property type="protein sequence ID" value="SPP65707.1"/>
    <property type="molecule type" value="Genomic_DNA"/>
</dbReference>
<dbReference type="Gene3D" id="3.60.40.10">
    <property type="entry name" value="PPM-type phosphatase domain"/>
    <property type="match status" value="1"/>
</dbReference>
<evidence type="ECO:0000313" key="3">
    <source>
        <dbReference type="EMBL" id="SPP65707.1"/>
    </source>
</evidence>
<dbReference type="InterPro" id="IPR036457">
    <property type="entry name" value="PPM-type-like_dom_sf"/>
</dbReference>
<dbReference type="GO" id="GO:0016791">
    <property type="term" value="F:phosphatase activity"/>
    <property type="evidence" value="ECO:0007669"/>
    <property type="project" value="TreeGrafter"/>
</dbReference>
<protein>
    <submittedName>
        <fullName evidence="3">Stage II sporulation E family protein</fullName>
    </submittedName>
</protein>
<keyword evidence="4" id="KW-1185">Reference proteome</keyword>
<evidence type="ECO:0000259" key="2">
    <source>
        <dbReference type="SMART" id="SM00331"/>
    </source>
</evidence>
<name>A0A330L726_9BACT</name>
<dbReference type="SUPFAM" id="SSF81606">
    <property type="entry name" value="PP2C-like"/>
    <property type="match status" value="1"/>
</dbReference>
<dbReference type="PANTHER" id="PTHR43156:SF9">
    <property type="entry name" value="HAMP DOMAIN-CONTAINING PROTEIN"/>
    <property type="match status" value="1"/>
</dbReference>
<dbReference type="RefSeq" id="WP_121989954.1">
    <property type="nucleotide sequence ID" value="NZ_OUNR01000017.1"/>
</dbReference>
<dbReference type="PANTHER" id="PTHR43156">
    <property type="entry name" value="STAGE II SPORULATION PROTEIN E-RELATED"/>
    <property type="match status" value="1"/>
</dbReference>
<proteinExistence type="predicted"/>
<dbReference type="SMART" id="SM00331">
    <property type="entry name" value="PP2C_SIG"/>
    <property type="match status" value="1"/>
</dbReference>
<reference evidence="4" key="1">
    <citation type="submission" date="2018-04" db="EMBL/GenBank/DDBJ databases">
        <authorList>
            <person name="Lucker S."/>
            <person name="Sakoula D."/>
        </authorList>
    </citation>
    <scope>NUCLEOTIDE SEQUENCE [LARGE SCALE GENOMIC DNA]</scope>
</reference>
<gene>
    <name evidence="3" type="ORF">NITLEN_40180</name>
</gene>
<organism evidence="3 4">
    <name type="scientific">Nitrospira lenta</name>
    <dbReference type="NCBI Taxonomy" id="1436998"/>
    <lineage>
        <taxon>Bacteria</taxon>
        <taxon>Pseudomonadati</taxon>
        <taxon>Nitrospirota</taxon>
        <taxon>Nitrospiria</taxon>
        <taxon>Nitrospirales</taxon>
        <taxon>Nitrospiraceae</taxon>
        <taxon>Nitrospira</taxon>
    </lineage>
</organism>
<evidence type="ECO:0000256" key="1">
    <source>
        <dbReference type="ARBA" id="ARBA00022801"/>
    </source>
</evidence>
<sequence length="246" mass="27001">MDKVMACGEIWCGIKDKDMTVTTSGLEVSLFSAACEGGKGGDIYYFSVCESDLLSRIAIADVLGHGAAVADTSQWMCNSLRSKMNNVQGNEVLAELNVAAVDCGYKAITTAAVVAWYREQKKFFYTYAGHPPALLRRTTDSAWHEMTFPPSDHVTNTLLGINRDFPYDQETLTLASGDTIFMYTDGIIETPDATGQIFGIERLQALLNTCDSNPQTIRNTVLSALQAYAVEPLIHDDLTFMAIRIK</sequence>
<dbReference type="AlphaFoldDB" id="A0A330L726"/>
<accession>A0A330L726</accession>
<dbReference type="Pfam" id="PF07228">
    <property type="entry name" value="SpoIIE"/>
    <property type="match status" value="1"/>
</dbReference>
<dbReference type="Proteomes" id="UP000248168">
    <property type="component" value="Unassembled WGS sequence"/>
</dbReference>
<dbReference type="OrthoDB" id="20101at2"/>
<dbReference type="InterPro" id="IPR001932">
    <property type="entry name" value="PPM-type_phosphatase-like_dom"/>
</dbReference>